<dbReference type="AlphaFoldDB" id="A0A5B7F9V7"/>
<organism evidence="2 3">
    <name type="scientific">Portunus trituberculatus</name>
    <name type="common">Swimming crab</name>
    <name type="synonym">Neptunus trituberculatus</name>
    <dbReference type="NCBI Taxonomy" id="210409"/>
    <lineage>
        <taxon>Eukaryota</taxon>
        <taxon>Metazoa</taxon>
        <taxon>Ecdysozoa</taxon>
        <taxon>Arthropoda</taxon>
        <taxon>Crustacea</taxon>
        <taxon>Multicrustacea</taxon>
        <taxon>Malacostraca</taxon>
        <taxon>Eumalacostraca</taxon>
        <taxon>Eucarida</taxon>
        <taxon>Decapoda</taxon>
        <taxon>Pleocyemata</taxon>
        <taxon>Brachyura</taxon>
        <taxon>Eubrachyura</taxon>
        <taxon>Portunoidea</taxon>
        <taxon>Portunidae</taxon>
        <taxon>Portuninae</taxon>
        <taxon>Portunus</taxon>
    </lineage>
</organism>
<evidence type="ECO:0000256" key="1">
    <source>
        <dbReference type="SAM" id="MobiDB-lite"/>
    </source>
</evidence>
<proteinExistence type="predicted"/>
<evidence type="ECO:0000313" key="3">
    <source>
        <dbReference type="Proteomes" id="UP000324222"/>
    </source>
</evidence>
<gene>
    <name evidence="2" type="ORF">E2C01_034852</name>
</gene>
<feature type="region of interest" description="Disordered" evidence="1">
    <location>
        <begin position="1"/>
        <end position="23"/>
    </location>
</feature>
<dbReference type="Proteomes" id="UP000324222">
    <property type="component" value="Unassembled WGS sequence"/>
</dbReference>
<dbReference type="EMBL" id="VSRR010004989">
    <property type="protein sequence ID" value="MPC41264.1"/>
    <property type="molecule type" value="Genomic_DNA"/>
</dbReference>
<sequence length="102" mass="11046">MTLMQSCERSDTWRGRGGDWSSRDARLRRRHCAPTNSLLPRLPPSCPRSPAMHLVEDGGEGCSAELGGFVARSSIVVYYEASRGAGSLCHRCLGQVSLSHGS</sequence>
<feature type="compositionally biased region" description="Basic and acidic residues" evidence="1">
    <location>
        <begin position="8"/>
        <end position="23"/>
    </location>
</feature>
<protein>
    <submittedName>
        <fullName evidence="2">Uncharacterized protein</fullName>
    </submittedName>
</protein>
<keyword evidence="3" id="KW-1185">Reference proteome</keyword>
<comment type="caution">
    <text evidence="2">The sequence shown here is derived from an EMBL/GenBank/DDBJ whole genome shotgun (WGS) entry which is preliminary data.</text>
</comment>
<reference evidence="2 3" key="1">
    <citation type="submission" date="2019-05" db="EMBL/GenBank/DDBJ databases">
        <title>Another draft genome of Portunus trituberculatus and its Hox gene families provides insights of decapod evolution.</title>
        <authorList>
            <person name="Jeong J.-H."/>
            <person name="Song I."/>
            <person name="Kim S."/>
            <person name="Choi T."/>
            <person name="Kim D."/>
            <person name="Ryu S."/>
            <person name="Kim W."/>
        </authorList>
    </citation>
    <scope>NUCLEOTIDE SEQUENCE [LARGE SCALE GENOMIC DNA]</scope>
    <source>
        <tissue evidence="2">Muscle</tissue>
    </source>
</reference>
<name>A0A5B7F9V7_PORTR</name>
<evidence type="ECO:0000313" key="2">
    <source>
        <dbReference type="EMBL" id="MPC41264.1"/>
    </source>
</evidence>
<accession>A0A5B7F9V7</accession>